<proteinExistence type="predicted"/>
<dbReference type="AlphaFoldDB" id="A0AB34IMU1"/>
<protein>
    <submittedName>
        <fullName evidence="1">Uncharacterized protein</fullName>
    </submittedName>
</protein>
<evidence type="ECO:0000313" key="2">
    <source>
        <dbReference type="Proteomes" id="UP001515480"/>
    </source>
</evidence>
<sequence length="309" mass="33030">MVSERPVAETTSRLIRALSTYGASSVDAAHSALGRLMSWVVTHHPEARVVEGSHVSDFLAQERPPYRGLPPAAPRTKESLSLSSVVGLEYLAVHHPSAHVRGQAGGWSLLARLALRVEQAQSCVINAIVTHEFEGHKATAWVAAPLRGAARVDASLQALLRLPPISLSHEEAGRHHGHSAKRFLLNVAEASGAFSSVESTEIGRFSLSTAQSHDLEPVAALLQAHSMRASVLPDIYAGKAKVARVFDLLAKTHLILIAARAALARDPGTRPSQDRETPAGAQRVLFLGIGRHLRRPSVLLPLGLGEFSG</sequence>
<accession>A0AB34IMU1</accession>
<gene>
    <name evidence="1" type="ORF">AB1Y20_013309</name>
</gene>
<dbReference type="EMBL" id="JBGBPQ010000023">
    <property type="protein sequence ID" value="KAL1500661.1"/>
    <property type="molecule type" value="Genomic_DNA"/>
</dbReference>
<keyword evidence="2" id="KW-1185">Reference proteome</keyword>
<evidence type="ECO:0000313" key="1">
    <source>
        <dbReference type="EMBL" id="KAL1500661.1"/>
    </source>
</evidence>
<organism evidence="1 2">
    <name type="scientific">Prymnesium parvum</name>
    <name type="common">Toxic golden alga</name>
    <dbReference type="NCBI Taxonomy" id="97485"/>
    <lineage>
        <taxon>Eukaryota</taxon>
        <taxon>Haptista</taxon>
        <taxon>Haptophyta</taxon>
        <taxon>Prymnesiophyceae</taxon>
        <taxon>Prymnesiales</taxon>
        <taxon>Prymnesiaceae</taxon>
        <taxon>Prymnesium</taxon>
    </lineage>
</organism>
<dbReference type="Proteomes" id="UP001515480">
    <property type="component" value="Unassembled WGS sequence"/>
</dbReference>
<reference evidence="1 2" key="1">
    <citation type="journal article" date="2024" name="Science">
        <title>Giant polyketide synthase enzymes in the biosynthesis of giant marine polyether toxins.</title>
        <authorList>
            <person name="Fallon T.R."/>
            <person name="Shende V.V."/>
            <person name="Wierzbicki I.H."/>
            <person name="Pendleton A.L."/>
            <person name="Watervoot N.F."/>
            <person name="Auber R.P."/>
            <person name="Gonzalez D.J."/>
            <person name="Wisecaver J.H."/>
            <person name="Moore B.S."/>
        </authorList>
    </citation>
    <scope>NUCLEOTIDE SEQUENCE [LARGE SCALE GENOMIC DNA]</scope>
    <source>
        <strain evidence="1 2">12B1</strain>
    </source>
</reference>
<name>A0AB34IMU1_PRYPA</name>
<comment type="caution">
    <text evidence="1">The sequence shown here is derived from an EMBL/GenBank/DDBJ whole genome shotgun (WGS) entry which is preliminary data.</text>
</comment>